<protein>
    <submittedName>
        <fullName evidence="1">Uncharacterized protein</fullName>
    </submittedName>
</protein>
<name>A0ACC1HMC4_9FUNG</name>
<evidence type="ECO:0000313" key="1">
    <source>
        <dbReference type="EMBL" id="KAJ1676923.1"/>
    </source>
</evidence>
<feature type="non-terminal residue" evidence="1">
    <location>
        <position position="1"/>
    </location>
</feature>
<sequence length="304" mass="34398">IDRCDHYPPANQEPGKSSLARFIWPDDSWQANAKSLLLGNGASELIDLVTRLAPRGTWKPGPFPTQYKEYERSAINYDYKILPHTSPEKANIACIVNPCNPTGEYLSLPDLKAWVVDNALPGGYVLVDESMQPWHSPDFRADSLISQRDYVRDLYLTSGISVFVIHSWTKLWCCCGLRLGSVICPTVDHAQQLKRVQVPWSVNLSALAFLDAAANDSKFLDSTWEVTPKWRKQTIDAIKGMFPHWDFYGRDFVSWIWVDTKSEQTAQRAVRLSQLAGVPVRSGTPGYEHHTFIRVAVRDPQLLP</sequence>
<feature type="non-terminal residue" evidence="1">
    <location>
        <position position="304"/>
    </location>
</feature>
<proteinExistence type="predicted"/>
<organism evidence="1 2">
    <name type="scientific">Spiromyces aspiralis</name>
    <dbReference type="NCBI Taxonomy" id="68401"/>
    <lineage>
        <taxon>Eukaryota</taxon>
        <taxon>Fungi</taxon>
        <taxon>Fungi incertae sedis</taxon>
        <taxon>Zoopagomycota</taxon>
        <taxon>Kickxellomycotina</taxon>
        <taxon>Kickxellomycetes</taxon>
        <taxon>Kickxellales</taxon>
        <taxon>Kickxellaceae</taxon>
        <taxon>Spiromyces</taxon>
    </lineage>
</organism>
<gene>
    <name evidence="1" type="ORF">EV182_007237</name>
</gene>
<dbReference type="Proteomes" id="UP001145114">
    <property type="component" value="Unassembled WGS sequence"/>
</dbReference>
<comment type="caution">
    <text evidence="1">The sequence shown here is derived from an EMBL/GenBank/DDBJ whole genome shotgun (WGS) entry which is preliminary data.</text>
</comment>
<evidence type="ECO:0000313" key="2">
    <source>
        <dbReference type="Proteomes" id="UP001145114"/>
    </source>
</evidence>
<accession>A0ACC1HMC4</accession>
<dbReference type="EMBL" id="JAMZIH010003279">
    <property type="protein sequence ID" value="KAJ1676923.1"/>
    <property type="molecule type" value="Genomic_DNA"/>
</dbReference>
<keyword evidence="2" id="KW-1185">Reference proteome</keyword>
<reference evidence="1" key="1">
    <citation type="submission" date="2022-06" db="EMBL/GenBank/DDBJ databases">
        <title>Phylogenomic reconstructions and comparative analyses of Kickxellomycotina fungi.</title>
        <authorList>
            <person name="Reynolds N.K."/>
            <person name="Stajich J.E."/>
            <person name="Barry K."/>
            <person name="Grigoriev I.V."/>
            <person name="Crous P."/>
            <person name="Smith M.E."/>
        </authorList>
    </citation>
    <scope>NUCLEOTIDE SEQUENCE</scope>
    <source>
        <strain evidence="1">RSA 2271</strain>
    </source>
</reference>